<evidence type="ECO:0000256" key="1">
    <source>
        <dbReference type="ARBA" id="ARBA00022603"/>
    </source>
</evidence>
<keyword evidence="1 5" id="KW-0489">Methyltransferase</keyword>
<dbReference type="InterPro" id="IPR004114">
    <property type="entry name" value="THUMP_dom"/>
</dbReference>
<dbReference type="Pfam" id="PF22020">
    <property type="entry name" value="RlmL_1st"/>
    <property type="match status" value="1"/>
</dbReference>
<sequence length="375" mass="42787">MGTYTYIATATMGLESLVAKEVQKLGYETTVENGKVMFEGDEMALCRANLWLRTADRVKLKIGGFTATSFEELFEGTKDLPWEAFIPVYGTFPVVGRSVKSQLYSVPDCQRIVKKAVVERLKQTYNQPWFNEEGPLFKIEVALLKDEVTLTLDTTGDGLHKRGYRRLHGEAPLKETLAAAMIQLTNWRPDSDFAFLDPFSGSGTIPIEAALMAKNIAPGLQRGFQSEQWPFINERTWAEAREEARDLARNTIRPAIYGSDRDREMTKLAFENATLAGVDEIEWKTKNIKDVGRLAKKGVLVCNPPYGTRMEERDTIRNLYETLGRVSEKYLQGWSVYVLTANEQFEQFYGQKATKKRKLFNGNIKTDYYQFWAKK</sequence>
<dbReference type="Gene3D" id="3.40.50.150">
    <property type="entry name" value="Vaccinia Virus protein VP39"/>
    <property type="match status" value="1"/>
</dbReference>
<dbReference type="RefSeq" id="WP_114370519.1">
    <property type="nucleotide sequence ID" value="NZ_CP031092.1"/>
</dbReference>
<dbReference type="AlphaFoldDB" id="A0A345BVI8"/>
<dbReference type="SMART" id="SM00981">
    <property type="entry name" value="THUMP"/>
    <property type="match status" value="1"/>
</dbReference>
<organism evidence="5 6">
    <name type="scientific">Salicibibacter kimchii</name>
    <dbReference type="NCBI Taxonomy" id="2099786"/>
    <lineage>
        <taxon>Bacteria</taxon>
        <taxon>Bacillati</taxon>
        <taxon>Bacillota</taxon>
        <taxon>Bacilli</taxon>
        <taxon>Bacillales</taxon>
        <taxon>Bacillaceae</taxon>
        <taxon>Salicibibacter</taxon>
    </lineage>
</organism>
<dbReference type="KEGG" id="rue:DT065_02355"/>
<dbReference type="PROSITE" id="PS00092">
    <property type="entry name" value="N6_MTASE"/>
    <property type="match status" value="1"/>
</dbReference>
<dbReference type="Pfam" id="PF02926">
    <property type="entry name" value="THUMP"/>
    <property type="match status" value="1"/>
</dbReference>
<dbReference type="Proteomes" id="UP000252100">
    <property type="component" value="Chromosome"/>
</dbReference>
<feature type="domain" description="THUMP" evidence="4">
    <location>
        <begin position="44"/>
        <end position="154"/>
    </location>
</feature>
<name>A0A345BVI8_9BACI</name>
<dbReference type="GO" id="GO:0070043">
    <property type="term" value="F:rRNA (guanine-N7-)-methyltransferase activity"/>
    <property type="evidence" value="ECO:0007669"/>
    <property type="project" value="TreeGrafter"/>
</dbReference>
<keyword evidence="3" id="KW-0694">RNA-binding</keyword>
<reference evidence="5 6" key="1">
    <citation type="journal article" date="2018" name="J. Microbiol.">
        <title>Salicibibacter kimchii gen. nov., sp. nov., a moderately halophilic and alkalitolerant bacterium in the family Bacillaceae, isolated from kimchi.</title>
        <authorList>
            <person name="Jang J.Y."/>
            <person name="Oh Y.J."/>
            <person name="Lim S.K."/>
            <person name="Park H.K."/>
            <person name="Lee C."/>
            <person name="Kim J.Y."/>
            <person name="Lee M.A."/>
            <person name="Choi H.J."/>
        </authorList>
    </citation>
    <scope>NUCLEOTIDE SEQUENCE [LARGE SCALE GENOMIC DNA]</scope>
    <source>
        <strain evidence="5 6">NKC1-1</strain>
    </source>
</reference>
<evidence type="ECO:0000259" key="4">
    <source>
        <dbReference type="PROSITE" id="PS51165"/>
    </source>
</evidence>
<dbReference type="InterPro" id="IPR000241">
    <property type="entry name" value="RlmKL-like_Mtase"/>
</dbReference>
<evidence type="ECO:0000313" key="5">
    <source>
        <dbReference type="EMBL" id="AXF54969.1"/>
    </source>
</evidence>
<dbReference type="CDD" id="cd11715">
    <property type="entry name" value="THUMP_AdoMetMT"/>
    <property type="match status" value="1"/>
</dbReference>
<protein>
    <submittedName>
        <fullName evidence="5">Class I SAM-dependent RNA methyltransferase</fullName>
    </submittedName>
</protein>
<dbReference type="PROSITE" id="PS51165">
    <property type="entry name" value="THUMP"/>
    <property type="match status" value="1"/>
</dbReference>
<dbReference type="PANTHER" id="PTHR47313">
    <property type="entry name" value="RIBOSOMAL RNA LARGE SUBUNIT METHYLTRANSFERASE K/L"/>
    <property type="match status" value="1"/>
</dbReference>
<dbReference type="Pfam" id="PF01170">
    <property type="entry name" value="UPF0020"/>
    <property type="match status" value="1"/>
</dbReference>
<keyword evidence="2 5" id="KW-0808">Transferase</keyword>
<proteinExistence type="predicted"/>
<evidence type="ECO:0000256" key="2">
    <source>
        <dbReference type="ARBA" id="ARBA00022679"/>
    </source>
</evidence>
<dbReference type="EMBL" id="CP031092">
    <property type="protein sequence ID" value="AXF54969.1"/>
    <property type="molecule type" value="Genomic_DNA"/>
</dbReference>
<dbReference type="GO" id="GO:0003723">
    <property type="term" value="F:RNA binding"/>
    <property type="evidence" value="ECO:0007669"/>
    <property type="project" value="UniProtKB-UniRule"/>
</dbReference>
<evidence type="ECO:0000256" key="3">
    <source>
        <dbReference type="PROSITE-ProRule" id="PRU00529"/>
    </source>
</evidence>
<dbReference type="GO" id="GO:0008990">
    <property type="term" value="F:rRNA (guanine-N2-)-methyltransferase activity"/>
    <property type="evidence" value="ECO:0007669"/>
    <property type="project" value="TreeGrafter"/>
</dbReference>
<dbReference type="OrthoDB" id="9809404at2"/>
<keyword evidence="6" id="KW-1185">Reference proteome</keyword>
<dbReference type="PANTHER" id="PTHR47313:SF1">
    <property type="entry name" value="RIBOSOMAL RNA LARGE SUBUNIT METHYLTRANSFERASE K_L"/>
    <property type="match status" value="1"/>
</dbReference>
<dbReference type="InterPro" id="IPR029063">
    <property type="entry name" value="SAM-dependent_MTases_sf"/>
</dbReference>
<evidence type="ECO:0000313" key="6">
    <source>
        <dbReference type="Proteomes" id="UP000252100"/>
    </source>
</evidence>
<dbReference type="InterPro" id="IPR002052">
    <property type="entry name" value="DNA_methylase_N6_adenine_CS"/>
</dbReference>
<accession>A0A345BVI8</accession>
<dbReference type="Gene3D" id="3.30.2130.30">
    <property type="match status" value="1"/>
</dbReference>
<dbReference type="InterPro" id="IPR054170">
    <property type="entry name" value="RlmL_1st"/>
</dbReference>
<dbReference type="SUPFAM" id="SSF53335">
    <property type="entry name" value="S-adenosyl-L-methionine-dependent methyltransferases"/>
    <property type="match status" value="1"/>
</dbReference>
<gene>
    <name evidence="5" type="ORF">DT065_02355</name>
</gene>